<evidence type="ECO:0000313" key="2">
    <source>
        <dbReference type="Proteomes" id="UP001059041"/>
    </source>
</evidence>
<protein>
    <submittedName>
        <fullName evidence="1">Uncharacterized protein</fullName>
    </submittedName>
</protein>
<accession>A0A9W7TMD3</accession>
<keyword evidence="2" id="KW-1185">Reference proteome</keyword>
<comment type="caution">
    <text evidence="1">The sequence shown here is derived from an EMBL/GenBank/DDBJ whole genome shotgun (WGS) entry which is preliminary data.</text>
</comment>
<evidence type="ECO:0000313" key="1">
    <source>
        <dbReference type="EMBL" id="KAI7799835.1"/>
    </source>
</evidence>
<gene>
    <name evidence="1" type="ORF">IRJ41_012809</name>
</gene>
<name>A0A9W7TMD3_TRIRA</name>
<organism evidence="1 2">
    <name type="scientific">Triplophysa rosa</name>
    <name type="common">Cave loach</name>
    <dbReference type="NCBI Taxonomy" id="992332"/>
    <lineage>
        <taxon>Eukaryota</taxon>
        <taxon>Metazoa</taxon>
        <taxon>Chordata</taxon>
        <taxon>Craniata</taxon>
        <taxon>Vertebrata</taxon>
        <taxon>Euteleostomi</taxon>
        <taxon>Actinopterygii</taxon>
        <taxon>Neopterygii</taxon>
        <taxon>Teleostei</taxon>
        <taxon>Ostariophysi</taxon>
        <taxon>Cypriniformes</taxon>
        <taxon>Nemacheilidae</taxon>
        <taxon>Triplophysa</taxon>
    </lineage>
</organism>
<feature type="non-terminal residue" evidence="1">
    <location>
        <position position="101"/>
    </location>
</feature>
<proteinExistence type="predicted"/>
<dbReference type="AlphaFoldDB" id="A0A9W7TMD3"/>
<sequence length="101" mass="11514">TGGGADPEKGVCRYKRGEKESRQAVEQTQKLKIGHNSYTSRLKEIYVHLEQFPLICIDIADFCLSPLFISCFPCPHLRSYRLYTCTSTQMNVLVKATTVRK</sequence>
<dbReference type="EMBL" id="JAFHDT010000015">
    <property type="protein sequence ID" value="KAI7799835.1"/>
    <property type="molecule type" value="Genomic_DNA"/>
</dbReference>
<reference evidence="1" key="1">
    <citation type="submission" date="2021-02" db="EMBL/GenBank/DDBJ databases">
        <title>Comparative genomics reveals that relaxation of natural selection precedes convergent phenotypic evolution of cavefish.</title>
        <authorList>
            <person name="Peng Z."/>
        </authorList>
    </citation>
    <scope>NUCLEOTIDE SEQUENCE</scope>
    <source>
        <tissue evidence="1">Muscle</tissue>
    </source>
</reference>
<dbReference type="Proteomes" id="UP001059041">
    <property type="component" value="Linkage Group LG15"/>
</dbReference>